<reference evidence="2 3" key="1">
    <citation type="journal article" date="2021" name="Hortic Res">
        <title>The domestication of Cucurbita argyrosperma as revealed by the genome of its wild relative.</title>
        <authorList>
            <person name="Barrera-Redondo J."/>
            <person name="Sanchez-de la Vega G."/>
            <person name="Aguirre-Liguori J.A."/>
            <person name="Castellanos-Morales G."/>
            <person name="Gutierrez-Guerrero Y.T."/>
            <person name="Aguirre-Dugua X."/>
            <person name="Aguirre-Planter E."/>
            <person name="Tenaillon M.I."/>
            <person name="Lira-Saade R."/>
            <person name="Eguiarte L.E."/>
        </authorList>
    </citation>
    <scope>NUCLEOTIDE SEQUENCE [LARGE SCALE GENOMIC DNA]</scope>
    <source>
        <strain evidence="2">JBR-2021</strain>
    </source>
</reference>
<feature type="transmembrane region" description="Helical" evidence="1">
    <location>
        <begin position="51"/>
        <end position="74"/>
    </location>
</feature>
<sequence>MINTDISDFLRIKVSFFPDVFNLLDPVTVVVLLVTDGIHMSGTRRTSFLTWIISVISSLLIVLFIVVGFVGGVLQFCYPFSLSVKGSCSCCLLVFDMVASIVEEDKQPSRDVPDWINVYDLCVLVLDGIFIIKATKIYRDK</sequence>
<keyword evidence="1" id="KW-1133">Transmembrane helix</keyword>
<dbReference type="AlphaFoldDB" id="A0AAV6NN07"/>
<evidence type="ECO:0000256" key="1">
    <source>
        <dbReference type="SAM" id="Phobius"/>
    </source>
</evidence>
<protein>
    <submittedName>
        <fullName evidence="2">Cationic amino acid transporter 8, vacuolar</fullName>
    </submittedName>
</protein>
<accession>A0AAV6NN07</accession>
<organism evidence="2 3">
    <name type="scientific">Cucurbita argyrosperma subsp. sororia</name>
    <dbReference type="NCBI Taxonomy" id="37648"/>
    <lineage>
        <taxon>Eukaryota</taxon>
        <taxon>Viridiplantae</taxon>
        <taxon>Streptophyta</taxon>
        <taxon>Embryophyta</taxon>
        <taxon>Tracheophyta</taxon>
        <taxon>Spermatophyta</taxon>
        <taxon>Magnoliopsida</taxon>
        <taxon>eudicotyledons</taxon>
        <taxon>Gunneridae</taxon>
        <taxon>Pentapetalae</taxon>
        <taxon>rosids</taxon>
        <taxon>fabids</taxon>
        <taxon>Cucurbitales</taxon>
        <taxon>Cucurbitaceae</taxon>
        <taxon>Cucurbiteae</taxon>
        <taxon>Cucurbita</taxon>
    </lineage>
</organism>
<evidence type="ECO:0000313" key="3">
    <source>
        <dbReference type="Proteomes" id="UP000685013"/>
    </source>
</evidence>
<evidence type="ECO:0000313" key="2">
    <source>
        <dbReference type="EMBL" id="KAG6600484.1"/>
    </source>
</evidence>
<proteinExistence type="predicted"/>
<gene>
    <name evidence="2" type="primary">CAT8</name>
    <name evidence="2" type="ORF">SDJN03_05717</name>
</gene>
<feature type="non-terminal residue" evidence="2">
    <location>
        <position position="1"/>
    </location>
</feature>
<keyword evidence="3" id="KW-1185">Reference proteome</keyword>
<dbReference type="Proteomes" id="UP000685013">
    <property type="component" value="Chromosome 4"/>
</dbReference>
<name>A0AAV6NN07_9ROSI</name>
<dbReference type="EMBL" id="JAGKQH010000004">
    <property type="protein sequence ID" value="KAG6600484.1"/>
    <property type="molecule type" value="Genomic_DNA"/>
</dbReference>
<comment type="caution">
    <text evidence="2">The sequence shown here is derived from an EMBL/GenBank/DDBJ whole genome shotgun (WGS) entry which is preliminary data.</text>
</comment>
<keyword evidence="1" id="KW-0472">Membrane</keyword>
<feature type="transmembrane region" description="Helical" evidence="1">
    <location>
        <begin position="115"/>
        <end position="132"/>
    </location>
</feature>
<keyword evidence="1" id="KW-0812">Transmembrane</keyword>